<dbReference type="EMBL" id="VSRR010004504">
    <property type="protein sequence ID" value="MPC39873.1"/>
    <property type="molecule type" value="Genomic_DNA"/>
</dbReference>
<feature type="region of interest" description="Disordered" evidence="1">
    <location>
        <begin position="109"/>
        <end position="157"/>
    </location>
</feature>
<organism evidence="2 3">
    <name type="scientific">Portunus trituberculatus</name>
    <name type="common">Swimming crab</name>
    <name type="synonym">Neptunus trituberculatus</name>
    <dbReference type="NCBI Taxonomy" id="210409"/>
    <lineage>
        <taxon>Eukaryota</taxon>
        <taxon>Metazoa</taxon>
        <taxon>Ecdysozoa</taxon>
        <taxon>Arthropoda</taxon>
        <taxon>Crustacea</taxon>
        <taxon>Multicrustacea</taxon>
        <taxon>Malacostraca</taxon>
        <taxon>Eumalacostraca</taxon>
        <taxon>Eucarida</taxon>
        <taxon>Decapoda</taxon>
        <taxon>Pleocyemata</taxon>
        <taxon>Brachyura</taxon>
        <taxon>Eubrachyura</taxon>
        <taxon>Portunoidea</taxon>
        <taxon>Portunidae</taxon>
        <taxon>Portuninae</taxon>
        <taxon>Portunus</taxon>
    </lineage>
</organism>
<keyword evidence="3" id="KW-1185">Reference proteome</keyword>
<evidence type="ECO:0000313" key="2">
    <source>
        <dbReference type="EMBL" id="MPC39873.1"/>
    </source>
</evidence>
<dbReference type="AlphaFoldDB" id="A0A5B7F457"/>
<evidence type="ECO:0000256" key="1">
    <source>
        <dbReference type="SAM" id="MobiDB-lite"/>
    </source>
</evidence>
<gene>
    <name evidence="2" type="ORF">E2C01_033424</name>
</gene>
<reference evidence="2 3" key="1">
    <citation type="submission" date="2019-05" db="EMBL/GenBank/DDBJ databases">
        <title>Another draft genome of Portunus trituberculatus and its Hox gene families provides insights of decapod evolution.</title>
        <authorList>
            <person name="Jeong J.-H."/>
            <person name="Song I."/>
            <person name="Kim S."/>
            <person name="Choi T."/>
            <person name="Kim D."/>
            <person name="Ryu S."/>
            <person name="Kim W."/>
        </authorList>
    </citation>
    <scope>NUCLEOTIDE SEQUENCE [LARGE SCALE GENOMIC DNA]</scope>
    <source>
        <tissue evidence="2">Muscle</tissue>
    </source>
</reference>
<accession>A0A5B7F457</accession>
<name>A0A5B7F457_PORTR</name>
<comment type="caution">
    <text evidence="2">The sequence shown here is derived from an EMBL/GenBank/DDBJ whole genome shotgun (WGS) entry which is preliminary data.</text>
</comment>
<sequence>MDESSVNIEQVERANWSALTGVRIVKTRMEWRKGMNKTPSLKMTENPISLCPVVYPYQACLADCPSNVFTHLARYERRLARPHRALVTMPLPKKFVLRKRENIRKAREAFFKQKSGKNTSGKPSTSTASSTPSTSSSTPATRAQKRNRVSKEGEKPKDEVSDEYILVKKSDIEKTRKGTVCSECFGVLSVTYIHHQADVCVTVRCDNCNTVLLDNTALKQF</sequence>
<protein>
    <submittedName>
        <fullName evidence="2">Uncharacterized protein</fullName>
    </submittedName>
</protein>
<evidence type="ECO:0000313" key="3">
    <source>
        <dbReference type="Proteomes" id="UP000324222"/>
    </source>
</evidence>
<proteinExistence type="predicted"/>
<feature type="compositionally biased region" description="Low complexity" evidence="1">
    <location>
        <begin position="123"/>
        <end position="141"/>
    </location>
</feature>
<dbReference type="Proteomes" id="UP000324222">
    <property type="component" value="Unassembled WGS sequence"/>
</dbReference>